<feature type="transmembrane region" description="Helical" evidence="1">
    <location>
        <begin position="73"/>
        <end position="92"/>
    </location>
</feature>
<organism evidence="3 4">
    <name type="scientific">Roseateles puraquae</name>
    <dbReference type="NCBI Taxonomy" id="431059"/>
    <lineage>
        <taxon>Bacteria</taxon>
        <taxon>Pseudomonadati</taxon>
        <taxon>Pseudomonadota</taxon>
        <taxon>Betaproteobacteria</taxon>
        <taxon>Burkholderiales</taxon>
        <taxon>Sphaerotilaceae</taxon>
        <taxon>Roseateles</taxon>
    </lineage>
</organism>
<keyword evidence="1" id="KW-0472">Membrane</keyword>
<feature type="transmembrane region" description="Helical" evidence="1">
    <location>
        <begin position="16"/>
        <end position="36"/>
    </location>
</feature>
<dbReference type="EMBL" id="NISI01000005">
    <property type="protein sequence ID" value="OWR03583.1"/>
    <property type="molecule type" value="Genomic_DNA"/>
</dbReference>
<sequence>MLRLIHFALAPAQRGLWRLLLVGLYLAITWLALVPAPPEALSTGWDKSNHLLAFGSLAFTSVRALWPQPRRWPLLVAVLLAYGCGIEVAQSFLPPRSADVEDVFADGLGIALGLLLAWPLTKVADVPK</sequence>
<name>A0A254NEK1_9BURK</name>
<feature type="transmembrane region" description="Helical" evidence="1">
    <location>
        <begin position="104"/>
        <end position="121"/>
    </location>
</feature>
<keyword evidence="1" id="KW-0812">Transmembrane</keyword>
<evidence type="ECO:0000313" key="3">
    <source>
        <dbReference type="EMBL" id="OWR03583.1"/>
    </source>
</evidence>
<dbReference type="InterPro" id="IPR006976">
    <property type="entry name" value="VanZ-like"/>
</dbReference>
<comment type="caution">
    <text evidence="3">The sequence shown here is derived from an EMBL/GenBank/DDBJ whole genome shotgun (WGS) entry which is preliminary data.</text>
</comment>
<gene>
    <name evidence="3" type="ORF">CDO81_13905</name>
</gene>
<accession>A0A254NEK1</accession>
<dbReference type="Pfam" id="PF04892">
    <property type="entry name" value="VanZ"/>
    <property type="match status" value="1"/>
</dbReference>
<dbReference type="AlphaFoldDB" id="A0A254NEK1"/>
<evidence type="ECO:0000313" key="4">
    <source>
        <dbReference type="Proteomes" id="UP000197446"/>
    </source>
</evidence>
<keyword evidence="1" id="KW-1133">Transmembrane helix</keyword>
<keyword evidence="4" id="KW-1185">Reference proteome</keyword>
<evidence type="ECO:0000259" key="2">
    <source>
        <dbReference type="Pfam" id="PF04892"/>
    </source>
</evidence>
<reference evidence="3 4" key="1">
    <citation type="journal article" date="2007" name="Int. J. Syst. Evol. Microbiol.">
        <title>Description of Pelomonas aquatica sp. nov. and Pelomonas puraquae sp. nov., isolated from industrial and haemodialysis water.</title>
        <authorList>
            <person name="Gomila M."/>
            <person name="Bowien B."/>
            <person name="Falsen E."/>
            <person name="Moore E.R."/>
            <person name="Lalucat J."/>
        </authorList>
    </citation>
    <scope>NUCLEOTIDE SEQUENCE [LARGE SCALE GENOMIC DNA]</scope>
    <source>
        <strain evidence="3 4">CCUG 52769</strain>
    </source>
</reference>
<dbReference type="NCBIfam" id="NF037970">
    <property type="entry name" value="vanZ_1"/>
    <property type="match status" value="1"/>
</dbReference>
<dbReference type="Proteomes" id="UP000197446">
    <property type="component" value="Unassembled WGS sequence"/>
</dbReference>
<feature type="transmembrane region" description="Helical" evidence="1">
    <location>
        <begin position="48"/>
        <end position="66"/>
    </location>
</feature>
<dbReference type="OrthoDB" id="5568182at2"/>
<protein>
    <recommendedName>
        <fullName evidence="2">VanZ-like domain-containing protein</fullName>
    </recommendedName>
</protein>
<feature type="domain" description="VanZ-like" evidence="2">
    <location>
        <begin position="45"/>
        <end position="118"/>
    </location>
</feature>
<evidence type="ECO:0000256" key="1">
    <source>
        <dbReference type="SAM" id="Phobius"/>
    </source>
</evidence>
<proteinExistence type="predicted"/>
<dbReference type="RefSeq" id="WP_088483819.1">
    <property type="nucleotide sequence ID" value="NZ_JBCNLH010000001.1"/>
</dbReference>
<dbReference type="PANTHER" id="PTHR28008:SF1">
    <property type="entry name" value="DOMAIN PROTEIN, PUTATIVE (AFU_ORTHOLOGUE AFUA_3G10980)-RELATED"/>
    <property type="match status" value="1"/>
</dbReference>
<dbReference type="PANTHER" id="PTHR28008">
    <property type="entry name" value="DOMAIN PROTEIN, PUTATIVE (AFU_ORTHOLOGUE AFUA_3G10980)-RELATED"/>
    <property type="match status" value="1"/>
</dbReference>